<dbReference type="Pfam" id="PF09699">
    <property type="entry name" value="Paired_CXXCH_1"/>
    <property type="match status" value="2"/>
</dbReference>
<dbReference type="InterPro" id="IPR020015">
    <property type="entry name" value="Decahaem_cyt-c_DmsE"/>
</dbReference>
<dbReference type="EMBL" id="DSOV01000049">
    <property type="protein sequence ID" value="HEN42969.1"/>
    <property type="molecule type" value="Genomic_DNA"/>
</dbReference>
<keyword evidence="1" id="KW-0732">Signal</keyword>
<dbReference type="NCBIfam" id="TIGR01905">
    <property type="entry name" value="paired_CXXCH_1"/>
    <property type="match status" value="2"/>
</dbReference>
<organism evidence="5">
    <name type="scientific">Geobacter metallireducens</name>
    <dbReference type="NCBI Taxonomy" id="28232"/>
    <lineage>
        <taxon>Bacteria</taxon>
        <taxon>Pseudomonadati</taxon>
        <taxon>Thermodesulfobacteriota</taxon>
        <taxon>Desulfuromonadia</taxon>
        <taxon>Geobacterales</taxon>
        <taxon>Geobacteraceae</taxon>
        <taxon>Geobacter</taxon>
    </lineage>
</organism>
<evidence type="ECO:0000259" key="3">
    <source>
        <dbReference type="Pfam" id="PF09699"/>
    </source>
</evidence>
<dbReference type="GO" id="GO:0016491">
    <property type="term" value="F:oxidoreductase activity"/>
    <property type="evidence" value="ECO:0007669"/>
    <property type="project" value="TreeGrafter"/>
</dbReference>
<reference evidence="5" key="1">
    <citation type="journal article" date="2020" name="mSystems">
        <title>Genome- and Community-Level Interaction Insights into Carbon Utilization and Element Cycling Functions of Hydrothermarchaeota in Hydrothermal Sediment.</title>
        <authorList>
            <person name="Zhou Z."/>
            <person name="Liu Y."/>
            <person name="Xu W."/>
            <person name="Pan J."/>
            <person name="Luo Z.H."/>
            <person name="Li M."/>
        </authorList>
    </citation>
    <scope>NUCLEOTIDE SEQUENCE [LARGE SCALE GENOMIC DNA]</scope>
    <source>
        <strain evidence="5">SpSt-349</strain>
    </source>
</reference>
<feature type="domain" description="Doubled CXXCH motif" evidence="3">
    <location>
        <begin position="257"/>
        <end position="295"/>
    </location>
</feature>
<gene>
    <name evidence="5" type="ORF">ENQ87_11475</name>
</gene>
<evidence type="ECO:0000259" key="4">
    <source>
        <dbReference type="Pfam" id="PF22678"/>
    </source>
</evidence>
<dbReference type="InterPro" id="IPR036280">
    <property type="entry name" value="Multihaem_cyt_sf"/>
</dbReference>
<dbReference type="SUPFAM" id="SSF48695">
    <property type="entry name" value="Multiheme cytochromes"/>
    <property type="match status" value="1"/>
</dbReference>
<evidence type="ECO:0000256" key="2">
    <source>
        <dbReference type="SAM" id="MobiDB-lite"/>
    </source>
</evidence>
<dbReference type="InterPro" id="IPR010177">
    <property type="entry name" value="Paired_CXXCH_1"/>
</dbReference>
<dbReference type="NCBIfam" id="TIGR03508">
    <property type="entry name" value="decahem_SO"/>
    <property type="match status" value="1"/>
</dbReference>
<feature type="domain" description="Doubled CXXCH motif" evidence="3">
    <location>
        <begin position="208"/>
        <end position="250"/>
    </location>
</feature>
<feature type="region of interest" description="Disordered" evidence="2">
    <location>
        <begin position="1"/>
        <end position="22"/>
    </location>
</feature>
<dbReference type="Pfam" id="PF22678">
    <property type="entry name" value="Cytochrom_c_NrfB-like"/>
    <property type="match status" value="1"/>
</dbReference>
<protein>
    <submittedName>
        <fullName evidence="5">DmsE family decaheme c-type cytochrome</fullName>
    </submittedName>
</protein>
<comment type="caution">
    <text evidence="5">The sequence shown here is derived from an EMBL/GenBank/DDBJ whole genome shotgun (WGS) entry which is preliminary data.</text>
</comment>
<dbReference type="Gene3D" id="1.10.287.3080">
    <property type="match status" value="3"/>
</dbReference>
<sequence>MKIGLSAGAVQRSTNEGRDEQQHLEVRLFKPLRVILKEERMKREKLRTGTKLLTVLAGGMLLVGSLSYASGGPGFVGSEKCKECHEEVSASHGKSLHARAWSGKGEGYGCESCHGPAGDHVKNPSKETIIGFGKGAKTPADLQSSQCLECHGVSNKMAFWDMSHHKKDGVSCVSCHNVHTDKKPMAKDPEICLGCHKDIRSQVNKFSHHPIIEGKVKCSDCHNPHGSPSHGMIKDENVNQLCYKCHAEKRGPYVWEHPPVEENCLKCHNPHGTKAAKLLTDKQPQICQTCHDWSRHPGTPYGANASFKNPGSAGRGGFARSCTTCHGTIHGSNAPGSNGKRFVR</sequence>
<dbReference type="InterPro" id="IPR051829">
    <property type="entry name" value="Multiheme_Cytochr_ET"/>
</dbReference>
<dbReference type="PANTHER" id="PTHR35038">
    <property type="entry name" value="DISSIMILATORY SULFITE REDUCTASE SIRA"/>
    <property type="match status" value="1"/>
</dbReference>
<evidence type="ECO:0000313" key="5">
    <source>
        <dbReference type="EMBL" id="HEN42969.1"/>
    </source>
</evidence>
<accession>A0A831XF31</accession>
<dbReference type="Gene3D" id="1.10.1130.10">
    <property type="entry name" value="Flavocytochrome C3, Chain A"/>
    <property type="match status" value="1"/>
</dbReference>
<dbReference type="InterPro" id="IPR053875">
    <property type="entry name" value="Cytochrom_c_NrfB-like_dom"/>
</dbReference>
<feature type="domain" description="Cytochrome c-type protein NrfB-like" evidence="4">
    <location>
        <begin position="110"/>
        <end position="186"/>
    </location>
</feature>
<dbReference type="PANTHER" id="PTHR35038:SF6">
    <property type="entry name" value="SURFACE LOCALIZED DECAHEME CYTOCHROME C LIPOPROTEIN"/>
    <property type="match status" value="1"/>
</dbReference>
<dbReference type="AlphaFoldDB" id="A0A831XF31"/>
<evidence type="ECO:0000256" key="1">
    <source>
        <dbReference type="ARBA" id="ARBA00022729"/>
    </source>
</evidence>
<proteinExistence type="predicted"/>
<name>A0A831XF31_GEOME</name>